<evidence type="ECO:0000259" key="3">
    <source>
        <dbReference type="Pfam" id="PF26109"/>
    </source>
</evidence>
<sequence length="332" mass="37936">MMDSATSADKPYGKSAGTSAHIGAGVAVRCDMMIRIYISYVFPYHHDNHHEAKIVMSIEGRQERDARVGRILLWEGRVSRGRLIDEYDLSPVRASEWLRDFRESFPDWVVWDSKLKANLATSKAYSDAERAERVSQSSVVSAMLVPYAPDTPGRPLSISWDFARTSPRTFSRLNLAITDRLRVKFLYCSMSNPELHERTIEPHSLLRAGRRWHARGYCLQRQAFRDFVLGRMSKVQLLSESSEVDIAADDAWSTVLRVRLIAHPRLSAAQQQVVRSEYFNGASARVESCRAALLNYMVQELMAATDVDRQVPPDYQLAVENTEECRQWLFMT</sequence>
<dbReference type="InterPro" id="IPR026881">
    <property type="entry name" value="WYL_dom"/>
</dbReference>
<name>A0A2S7ADE1_9XANT</name>
<feature type="domain" description="WYL" evidence="1">
    <location>
        <begin position="169"/>
        <end position="236"/>
    </location>
</feature>
<dbReference type="Pfam" id="PF13280">
    <property type="entry name" value="WYL"/>
    <property type="match status" value="1"/>
</dbReference>
<comment type="caution">
    <text evidence="4">The sequence shown here is derived from an EMBL/GenBank/DDBJ whole genome shotgun (WGS) entry which is preliminary data.</text>
</comment>
<dbReference type="PROSITE" id="PS52050">
    <property type="entry name" value="WYL"/>
    <property type="match status" value="1"/>
</dbReference>
<dbReference type="EMBL" id="MIGY01000002">
    <property type="protein sequence ID" value="PPU07747.1"/>
    <property type="molecule type" value="Genomic_DNA"/>
</dbReference>
<gene>
    <name evidence="4" type="ORF">XarjCFBP7645_09050</name>
</gene>
<dbReference type="Pfam" id="PF26109">
    <property type="entry name" value="WHD_BrxR"/>
    <property type="match status" value="1"/>
</dbReference>
<proteinExistence type="predicted"/>
<accession>A0A2S7ADE1</accession>
<dbReference type="Proteomes" id="UP000239204">
    <property type="component" value="Unassembled WGS sequence"/>
</dbReference>
<evidence type="ECO:0000313" key="5">
    <source>
        <dbReference type="Proteomes" id="UP000239204"/>
    </source>
</evidence>
<dbReference type="InterPro" id="IPR059020">
    <property type="entry name" value="CapW_CTD"/>
</dbReference>
<feature type="domain" description="DNA-binding transcriptional repressor CapW winged helix-turn-helix" evidence="3">
    <location>
        <begin position="71"/>
        <end position="122"/>
    </location>
</feature>
<dbReference type="PANTHER" id="PTHR34580">
    <property type="match status" value="1"/>
</dbReference>
<evidence type="ECO:0000313" key="4">
    <source>
        <dbReference type="EMBL" id="PPU07747.1"/>
    </source>
</evidence>
<organism evidence="4 5">
    <name type="scientific">Xanthomonas arboricola</name>
    <dbReference type="NCBI Taxonomy" id="56448"/>
    <lineage>
        <taxon>Bacteria</taxon>
        <taxon>Pseudomonadati</taxon>
        <taxon>Pseudomonadota</taxon>
        <taxon>Gammaproteobacteria</taxon>
        <taxon>Lysobacterales</taxon>
        <taxon>Lysobacteraceae</taxon>
        <taxon>Xanthomonas</taxon>
    </lineage>
</organism>
<evidence type="ECO:0000259" key="1">
    <source>
        <dbReference type="Pfam" id="PF13280"/>
    </source>
</evidence>
<dbReference type="Pfam" id="PF26107">
    <property type="entry name" value="BrxR_CTD"/>
    <property type="match status" value="1"/>
</dbReference>
<dbReference type="PANTHER" id="PTHR34580:SF3">
    <property type="entry name" value="PROTEIN PAFB"/>
    <property type="match status" value="1"/>
</dbReference>
<reference evidence="4 5" key="1">
    <citation type="submission" date="2016-08" db="EMBL/GenBank/DDBJ databases">
        <title>Evolution of the type three secretion system and type three effector repertoires in Xanthomonas.</title>
        <authorList>
            <person name="Merda D."/>
            <person name="Briand M."/>
            <person name="Bosis E."/>
            <person name="Rousseau C."/>
            <person name="Portier P."/>
            <person name="Jacques M.-A."/>
            <person name="Fischer-Le Saux M."/>
        </authorList>
    </citation>
    <scope>NUCLEOTIDE SEQUENCE [LARGE SCALE GENOMIC DNA]</scope>
    <source>
        <strain evidence="4 5">CFBP 7645</strain>
    </source>
</reference>
<protein>
    <submittedName>
        <fullName evidence="4">Uncharacterized protein</fullName>
    </submittedName>
</protein>
<dbReference type="InterPro" id="IPR051534">
    <property type="entry name" value="CBASS_pafABC_assoc_protein"/>
</dbReference>
<dbReference type="AlphaFoldDB" id="A0A2S7ADE1"/>
<feature type="domain" description="DNA-binding transcriptional repressor CapW C-terminal dimerisation" evidence="2">
    <location>
        <begin position="256"/>
        <end position="324"/>
    </location>
</feature>
<dbReference type="InterPro" id="IPR059019">
    <property type="entry name" value="WHD_CapW"/>
</dbReference>
<evidence type="ECO:0000259" key="2">
    <source>
        <dbReference type="Pfam" id="PF26107"/>
    </source>
</evidence>